<dbReference type="eggNOG" id="COG5598">
    <property type="taxonomic scope" value="Bacteria"/>
</dbReference>
<dbReference type="STRING" id="177437.HRM2_44090"/>
<evidence type="ECO:0000256" key="1">
    <source>
        <dbReference type="ARBA" id="ARBA00007137"/>
    </source>
</evidence>
<dbReference type="Pfam" id="PF06253">
    <property type="entry name" value="MTTB"/>
    <property type="match status" value="1"/>
</dbReference>
<dbReference type="EMBL" id="CP001087">
    <property type="protein sequence ID" value="ACN17465.1"/>
    <property type="molecule type" value="Genomic_DNA"/>
</dbReference>
<gene>
    <name evidence="4" type="primary">mttB7</name>
    <name evidence="4" type="ordered locus">HRM2_44090</name>
</gene>
<name>C0QEW4_DESAH</name>
<dbReference type="Gene3D" id="3.20.20.480">
    <property type="entry name" value="Trimethylamine methyltransferase-like"/>
    <property type="match status" value="1"/>
</dbReference>
<dbReference type="InterPro" id="IPR038601">
    <property type="entry name" value="MttB-like_sf"/>
</dbReference>
<dbReference type="RefSeq" id="WP_015906193.1">
    <property type="nucleotide sequence ID" value="NC_012108.1"/>
</dbReference>
<keyword evidence="3 4" id="KW-0808">Transferase</keyword>
<dbReference type="KEGG" id="dat:HRM2_44090"/>
<dbReference type="Proteomes" id="UP000000442">
    <property type="component" value="Chromosome"/>
</dbReference>
<dbReference type="GO" id="GO:0008168">
    <property type="term" value="F:methyltransferase activity"/>
    <property type="evidence" value="ECO:0007669"/>
    <property type="project" value="UniProtKB-KW"/>
</dbReference>
<dbReference type="InterPro" id="IPR010426">
    <property type="entry name" value="MTTB_MeTrfase"/>
</dbReference>
<dbReference type="GO" id="GO:0015948">
    <property type="term" value="P:methanogenesis"/>
    <property type="evidence" value="ECO:0007669"/>
    <property type="project" value="InterPro"/>
</dbReference>
<evidence type="ECO:0000256" key="2">
    <source>
        <dbReference type="ARBA" id="ARBA00022603"/>
    </source>
</evidence>
<dbReference type="AlphaFoldDB" id="C0QEW4"/>
<evidence type="ECO:0000313" key="5">
    <source>
        <dbReference type="Proteomes" id="UP000000442"/>
    </source>
</evidence>
<dbReference type="EC" id="2.1.1.-" evidence="4"/>
<proteinExistence type="inferred from homology"/>
<evidence type="ECO:0000313" key="4">
    <source>
        <dbReference type="EMBL" id="ACN17465.1"/>
    </source>
</evidence>
<organism evidence="4 5">
    <name type="scientific">Desulforapulum autotrophicum (strain ATCC 43914 / DSM 3382 / VKM B-1955 / HRM2)</name>
    <name type="common">Desulfobacterium autotrophicum</name>
    <dbReference type="NCBI Taxonomy" id="177437"/>
    <lineage>
        <taxon>Bacteria</taxon>
        <taxon>Pseudomonadati</taxon>
        <taxon>Thermodesulfobacteriota</taxon>
        <taxon>Desulfobacteria</taxon>
        <taxon>Desulfobacterales</taxon>
        <taxon>Desulfobacteraceae</taxon>
        <taxon>Desulforapulum</taxon>
    </lineage>
</organism>
<sequence length="485" mass="53020">MNTHNLYVNTAHLSPLTEQQVNQIHHATLQILEETGIWVGNETLLEMARCRGLCVDGQKICFTEAVLEEALSTAANAFTLKARNPENDLKFALDVTAVGMGRSAPFIMTPEGNRRNATGADFLELMKLGQSLNAIQMPGPLVFPEKMAQEDVYAFMMAAQVRYSDKPCHLSKGEDLKILCMAMGITVDTLKKDADKGISYAQTTVNSLSPLALTSGQGQLLIDAAEHGIAICLSPTPATGSTGPCSLMGNLILNNCETLGMLILSQWVRPGLPVFYGAFPSASDMRTMSATYGGPESRKMELASALMAKHYNLLSRSNVNNDAQVCDFQAGAESMFNLVTAFQGQVNFIPGCGHLASFAAASQAKLILDAELTEYARYFAKPIPGSDSLDETIKLIQETGPRGKYVTSFHTFSHFREVLHHPDLFPRVSHDKWCKGRKSLQADAQHKADHLLEAYQQPPIDKDLDRRLAKFCEPGLGENSCEADR</sequence>
<dbReference type="HOGENOM" id="CLU_033581_0_0_7"/>
<protein>
    <submittedName>
        <fullName evidence="4">MttB7</fullName>
        <ecNumber evidence="4">2.1.1.-</ecNumber>
    </submittedName>
</protein>
<dbReference type="OrthoDB" id="9815793at2"/>
<keyword evidence="5" id="KW-1185">Reference proteome</keyword>
<reference evidence="4 5" key="1">
    <citation type="journal article" date="2009" name="Environ. Microbiol.">
        <title>Genome sequence of Desulfobacterium autotrophicum HRM2, a marine sulfate reducer oxidizing organic carbon completely to carbon dioxide.</title>
        <authorList>
            <person name="Strittmatter A.W."/>
            <person name="Liesegang H."/>
            <person name="Rabus R."/>
            <person name="Decker I."/>
            <person name="Amann J."/>
            <person name="Andres S."/>
            <person name="Henne A."/>
            <person name="Fricke W.F."/>
            <person name="Martinez-Arias R."/>
            <person name="Bartels D."/>
            <person name="Goesmann A."/>
            <person name="Krause L."/>
            <person name="Puehler A."/>
            <person name="Klenk H.P."/>
            <person name="Richter M."/>
            <person name="Schuler M."/>
            <person name="Gloeckner F.O."/>
            <person name="Meyerdierks A."/>
            <person name="Gottschalk G."/>
            <person name="Amann R."/>
        </authorList>
    </citation>
    <scope>NUCLEOTIDE SEQUENCE [LARGE SCALE GENOMIC DNA]</scope>
    <source>
        <strain evidence="5">ATCC 43914 / DSM 3382 / HRM2</strain>
    </source>
</reference>
<dbReference type="GO" id="GO:0032259">
    <property type="term" value="P:methylation"/>
    <property type="evidence" value="ECO:0007669"/>
    <property type="project" value="UniProtKB-KW"/>
</dbReference>
<evidence type="ECO:0000256" key="3">
    <source>
        <dbReference type="ARBA" id="ARBA00022679"/>
    </source>
</evidence>
<keyword evidence="2 4" id="KW-0489">Methyltransferase</keyword>
<accession>C0QEW4</accession>
<comment type="similarity">
    <text evidence="1">Belongs to the trimethylamine methyltransferase family.</text>
</comment>